<keyword evidence="5 10" id="KW-0472">Membrane</keyword>
<protein>
    <recommendedName>
        <fullName evidence="6">Cytochrome aa3 subunit 3</fullName>
    </recommendedName>
</protein>
<gene>
    <name evidence="12" type="ORF">ACFYU5_26515</name>
</gene>
<dbReference type="EMBL" id="JBIAMT010000005">
    <property type="protein sequence ID" value="MFF0499982.1"/>
    <property type="molecule type" value="Genomic_DNA"/>
</dbReference>
<keyword evidence="13" id="KW-1185">Reference proteome</keyword>
<evidence type="ECO:0000256" key="2">
    <source>
        <dbReference type="ARBA" id="ARBA00010581"/>
    </source>
</evidence>
<proteinExistence type="inferred from homology"/>
<dbReference type="RefSeq" id="WP_387398933.1">
    <property type="nucleotide sequence ID" value="NZ_JBIAMT010000005.1"/>
</dbReference>
<comment type="subcellular location">
    <subcellularLocation>
        <location evidence="8">Cell membrane</location>
        <topology evidence="8">Multi-pass membrane protein</topology>
    </subcellularLocation>
    <subcellularLocation>
        <location evidence="1">Membrane</location>
        <topology evidence="1">Multi-pass membrane protein</topology>
    </subcellularLocation>
</comment>
<feature type="transmembrane region" description="Helical" evidence="10">
    <location>
        <begin position="143"/>
        <end position="169"/>
    </location>
</feature>
<keyword evidence="3 8" id="KW-0812">Transmembrane</keyword>
<dbReference type="PANTHER" id="PTHR11403">
    <property type="entry name" value="CYTOCHROME C OXIDASE SUBUNIT III"/>
    <property type="match status" value="1"/>
</dbReference>
<comment type="caution">
    <text evidence="12">The sequence shown here is derived from an EMBL/GenBank/DDBJ whole genome shotgun (WGS) entry which is preliminary data.</text>
</comment>
<accession>A0ABW6PA10</accession>
<dbReference type="Pfam" id="PF00510">
    <property type="entry name" value="COX3"/>
    <property type="match status" value="1"/>
</dbReference>
<evidence type="ECO:0000259" key="11">
    <source>
        <dbReference type="PROSITE" id="PS50253"/>
    </source>
</evidence>
<feature type="transmembrane region" description="Helical" evidence="10">
    <location>
        <begin position="181"/>
        <end position="202"/>
    </location>
</feature>
<evidence type="ECO:0000256" key="4">
    <source>
        <dbReference type="ARBA" id="ARBA00022989"/>
    </source>
</evidence>
<dbReference type="InterPro" id="IPR013833">
    <property type="entry name" value="Cyt_c_oxidase_su3_a-hlx"/>
</dbReference>
<feature type="transmembrane region" description="Helical" evidence="10">
    <location>
        <begin position="31"/>
        <end position="51"/>
    </location>
</feature>
<dbReference type="PROSITE" id="PS50253">
    <property type="entry name" value="COX3"/>
    <property type="match status" value="1"/>
</dbReference>
<feature type="transmembrane region" description="Helical" evidence="10">
    <location>
        <begin position="102"/>
        <end position="123"/>
    </location>
</feature>
<keyword evidence="4 10" id="KW-1133">Transmembrane helix</keyword>
<name>A0ABW6PA10_9NOCA</name>
<evidence type="ECO:0000256" key="8">
    <source>
        <dbReference type="RuleBase" id="RU003376"/>
    </source>
</evidence>
<dbReference type="InterPro" id="IPR024791">
    <property type="entry name" value="Cyt_c/ubiquinol_Oxase_su3"/>
</dbReference>
<dbReference type="InterPro" id="IPR000298">
    <property type="entry name" value="Cyt_c_oxidase-like_su3"/>
</dbReference>
<dbReference type="SUPFAM" id="SSF81452">
    <property type="entry name" value="Cytochrome c oxidase subunit III-like"/>
    <property type="match status" value="1"/>
</dbReference>
<feature type="transmembrane region" description="Helical" evidence="10">
    <location>
        <begin position="71"/>
        <end position="90"/>
    </location>
</feature>
<evidence type="ECO:0000256" key="6">
    <source>
        <dbReference type="ARBA" id="ARBA00031400"/>
    </source>
</evidence>
<feature type="domain" description="Heme-copper oxidase subunit III family profile" evidence="11">
    <location>
        <begin position="31"/>
        <end position="203"/>
    </location>
</feature>
<dbReference type="Proteomes" id="UP001601442">
    <property type="component" value="Unassembled WGS sequence"/>
</dbReference>
<evidence type="ECO:0000256" key="3">
    <source>
        <dbReference type="ARBA" id="ARBA00022692"/>
    </source>
</evidence>
<sequence>MTWETAGRMPSHDPEVDAEIGQEDSRIPGDVNMWVFVVGDFVIFSTYLVVFMVDRHRDVGVFLAGQHHVHLGLGVLNTVVLLTSSLLVARGTAAARDGRGRAAVAAVLGAGACGTVFITVKAIEWAIEIDSGRTFPSSTFFMYYYMLTGIHLFHVVLGLVILGLVVVNLRRQGSRRLTEAGATYWHMVDLLWLLIFAVVYVMR</sequence>
<evidence type="ECO:0000256" key="5">
    <source>
        <dbReference type="ARBA" id="ARBA00023136"/>
    </source>
</evidence>
<evidence type="ECO:0000256" key="9">
    <source>
        <dbReference type="SAM" id="MobiDB-lite"/>
    </source>
</evidence>
<evidence type="ECO:0000256" key="1">
    <source>
        <dbReference type="ARBA" id="ARBA00004141"/>
    </source>
</evidence>
<comment type="similarity">
    <text evidence="2 8">Belongs to the cytochrome c oxidase subunit 3 family.</text>
</comment>
<dbReference type="InterPro" id="IPR035973">
    <property type="entry name" value="Cyt_c_oxidase_su3-like_sf"/>
</dbReference>
<dbReference type="Gene3D" id="1.20.120.80">
    <property type="entry name" value="Cytochrome c oxidase, subunit III, four-helix bundle"/>
    <property type="match status" value="1"/>
</dbReference>
<feature type="region of interest" description="Disordered" evidence="9">
    <location>
        <begin position="1"/>
        <end position="21"/>
    </location>
</feature>
<evidence type="ECO:0000313" key="12">
    <source>
        <dbReference type="EMBL" id="MFF0499982.1"/>
    </source>
</evidence>
<evidence type="ECO:0000256" key="7">
    <source>
        <dbReference type="ARBA" id="ARBA00047816"/>
    </source>
</evidence>
<dbReference type="PANTHER" id="PTHR11403:SF6">
    <property type="entry name" value="NITRIC OXIDE REDUCTASE SUBUNIT E"/>
    <property type="match status" value="1"/>
</dbReference>
<evidence type="ECO:0000313" key="13">
    <source>
        <dbReference type="Proteomes" id="UP001601442"/>
    </source>
</evidence>
<comment type="catalytic activity">
    <reaction evidence="7">
        <text>4 Fe(II)-[cytochrome c] + O2 + 8 H(+)(in) = 4 Fe(III)-[cytochrome c] + 2 H2O + 4 H(+)(out)</text>
        <dbReference type="Rhea" id="RHEA:11436"/>
        <dbReference type="Rhea" id="RHEA-COMP:10350"/>
        <dbReference type="Rhea" id="RHEA-COMP:14399"/>
        <dbReference type="ChEBI" id="CHEBI:15377"/>
        <dbReference type="ChEBI" id="CHEBI:15378"/>
        <dbReference type="ChEBI" id="CHEBI:15379"/>
        <dbReference type="ChEBI" id="CHEBI:29033"/>
        <dbReference type="ChEBI" id="CHEBI:29034"/>
        <dbReference type="EC" id="7.1.1.9"/>
    </reaction>
</comment>
<reference evidence="12 13" key="1">
    <citation type="submission" date="2024-10" db="EMBL/GenBank/DDBJ databases">
        <title>The Natural Products Discovery Center: Release of the First 8490 Sequenced Strains for Exploring Actinobacteria Biosynthetic Diversity.</title>
        <authorList>
            <person name="Kalkreuter E."/>
            <person name="Kautsar S.A."/>
            <person name="Yang D."/>
            <person name="Bader C.D."/>
            <person name="Teijaro C.N."/>
            <person name="Fluegel L."/>
            <person name="Davis C.M."/>
            <person name="Simpson J.R."/>
            <person name="Lauterbach L."/>
            <person name="Steele A.D."/>
            <person name="Gui C."/>
            <person name="Meng S."/>
            <person name="Li G."/>
            <person name="Viehrig K."/>
            <person name="Ye F."/>
            <person name="Su P."/>
            <person name="Kiefer A.F."/>
            <person name="Nichols A."/>
            <person name="Cepeda A.J."/>
            <person name="Yan W."/>
            <person name="Fan B."/>
            <person name="Jiang Y."/>
            <person name="Adhikari A."/>
            <person name="Zheng C.-J."/>
            <person name="Schuster L."/>
            <person name="Cowan T.M."/>
            <person name="Smanski M.J."/>
            <person name="Chevrette M.G."/>
            <person name="De Carvalho L.P.S."/>
            <person name="Shen B."/>
        </authorList>
    </citation>
    <scope>NUCLEOTIDE SEQUENCE [LARGE SCALE GENOMIC DNA]</scope>
    <source>
        <strain evidence="12 13">NPDC004119</strain>
    </source>
</reference>
<evidence type="ECO:0000256" key="10">
    <source>
        <dbReference type="SAM" id="Phobius"/>
    </source>
</evidence>
<organism evidence="12 13">
    <name type="scientific">Nocardia aobensis</name>
    <dbReference type="NCBI Taxonomy" id="257277"/>
    <lineage>
        <taxon>Bacteria</taxon>
        <taxon>Bacillati</taxon>
        <taxon>Actinomycetota</taxon>
        <taxon>Actinomycetes</taxon>
        <taxon>Mycobacteriales</taxon>
        <taxon>Nocardiaceae</taxon>
        <taxon>Nocardia</taxon>
    </lineage>
</organism>